<evidence type="ECO:0000313" key="8">
    <source>
        <dbReference type="RefSeq" id="XP_030550391.1"/>
    </source>
</evidence>
<gene>
    <name evidence="8" type="primary">LOC115755212</name>
</gene>
<evidence type="ECO:0000259" key="6">
    <source>
        <dbReference type="PROSITE" id="PS50066"/>
    </source>
</evidence>
<evidence type="ECO:0000256" key="5">
    <source>
        <dbReference type="ARBA" id="ARBA00023242"/>
    </source>
</evidence>
<feature type="domain" description="MADS-box" evidence="6">
    <location>
        <begin position="7"/>
        <end position="67"/>
    </location>
</feature>
<dbReference type="AlphaFoldDB" id="A0A8B8QT58"/>
<dbReference type="Pfam" id="PF00319">
    <property type="entry name" value="SRF-TF"/>
    <property type="match status" value="1"/>
</dbReference>
<evidence type="ECO:0000256" key="3">
    <source>
        <dbReference type="ARBA" id="ARBA00023125"/>
    </source>
</evidence>
<protein>
    <submittedName>
        <fullName evidence="8">Agamous-like MADS-box protein AGL61</fullName>
    </submittedName>
</protein>
<reference evidence="8" key="1">
    <citation type="submission" date="2025-08" db="UniProtKB">
        <authorList>
            <consortium name="RefSeq"/>
        </authorList>
    </citation>
    <scope>IDENTIFICATION</scope>
    <source>
        <tissue evidence="8">Leaf</tissue>
    </source>
</reference>
<dbReference type="KEGG" id="rarg:115755212"/>
<comment type="subcellular location">
    <subcellularLocation>
        <location evidence="1">Nucleus</location>
    </subcellularLocation>
</comment>
<dbReference type="SUPFAM" id="SSF55455">
    <property type="entry name" value="SRF-like"/>
    <property type="match status" value="1"/>
</dbReference>
<evidence type="ECO:0000256" key="1">
    <source>
        <dbReference type="ARBA" id="ARBA00004123"/>
    </source>
</evidence>
<dbReference type="InterPro" id="IPR036879">
    <property type="entry name" value="TF_MADSbox_sf"/>
</dbReference>
<dbReference type="InterPro" id="IPR002100">
    <property type="entry name" value="TF_MADSbox"/>
</dbReference>
<dbReference type="PRINTS" id="PR00404">
    <property type="entry name" value="MADSDOMAIN"/>
</dbReference>
<proteinExistence type="predicted"/>
<dbReference type="Gene3D" id="3.40.1810.10">
    <property type="entry name" value="Transcription factor, MADS-box"/>
    <property type="match status" value="1"/>
</dbReference>
<dbReference type="OrthoDB" id="1898716at2759"/>
<dbReference type="GO" id="GO:0046983">
    <property type="term" value="F:protein dimerization activity"/>
    <property type="evidence" value="ECO:0007669"/>
    <property type="project" value="InterPro"/>
</dbReference>
<dbReference type="RefSeq" id="XP_030550391.1">
    <property type="nucleotide sequence ID" value="XM_030694531.1"/>
</dbReference>
<dbReference type="Gene3D" id="6.10.140.920">
    <property type="match status" value="1"/>
</dbReference>
<dbReference type="PANTHER" id="PTHR11945:SF629">
    <property type="entry name" value="OS02G0164450 PROTEIN"/>
    <property type="match status" value="1"/>
</dbReference>
<dbReference type="SMART" id="SM00432">
    <property type="entry name" value="MADS"/>
    <property type="match status" value="1"/>
</dbReference>
<sequence length="189" mass="21741">MGKKPSLGRQKIVIARIPKKNHLQVTFSKRRSGRFKKASELCTLSGVDVGIIVFSLASKVFSFGHPEVELIIDRFLARHNLPPLDTSAHHQLFEAHRSVNLRELNMILTQVLDELEVERKHGERLDVMRKASQRQCWWEAPVDELGLCELEQLRTSMEEMKMNVEKLTSKLMATLLLQMVCHFQGLILD</sequence>
<keyword evidence="2" id="KW-0805">Transcription regulation</keyword>
<keyword evidence="4" id="KW-0804">Transcription</keyword>
<keyword evidence="3" id="KW-0238">DNA-binding</keyword>
<dbReference type="GO" id="GO:0005634">
    <property type="term" value="C:nucleus"/>
    <property type="evidence" value="ECO:0007669"/>
    <property type="project" value="UniProtKB-SubCell"/>
</dbReference>
<dbReference type="GO" id="GO:0000981">
    <property type="term" value="F:DNA-binding transcription factor activity, RNA polymerase II-specific"/>
    <property type="evidence" value="ECO:0007669"/>
    <property type="project" value="TreeGrafter"/>
</dbReference>
<dbReference type="PANTHER" id="PTHR11945">
    <property type="entry name" value="MADS BOX PROTEIN"/>
    <property type="match status" value="1"/>
</dbReference>
<evidence type="ECO:0000313" key="7">
    <source>
        <dbReference type="Proteomes" id="UP000827889"/>
    </source>
</evidence>
<dbReference type="GeneID" id="115755212"/>
<organism evidence="7 8">
    <name type="scientific">Rhodamnia argentea</name>
    <dbReference type="NCBI Taxonomy" id="178133"/>
    <lineage>
        <taxon>Eukaryota</taxon>
        <taxon>Viridiplantae</taxon>
        <taxon>Streptophyta</taxon>
        <taxon>Embryophyta</taxon>
        <taxon>Tracheophyta</taxon>
        <taxon>Spermatophyta</taxon>
        <taxon>Magnoliopsida</taxon>
        <taxon>eudicotyledons</taxon>
        <taxon>Gunneridae</taxon>
        <taxon>Pentapetalae</taxon>
        <taxon>rosids</taxon>
        <taxon>malvids</taxon>
        <taxon>Myrtales</taxon>
        <taxon>Myrtaceae</taxon>
        <taxon>Myrtoideae</taxon>
        <taxon>Myrteae</taxon>
        <taxon>Australasian group</taxon>
        <taxon>Rhodamnia</taxon>
    </lineage>
</organism>
<evidence type="ECO:0000256" key="2">
    <source>
        <dbReference type="ARBA" id="ARBA00023015"/>
    </source>
</evidence>
<dbReference type="Proteomes" id="UP000827889">
    <property type="component" value="Chromosome 5"/>
</dbReference>
<name>A0A8B8QT58_9MYRT</name>
<dbReference type="FunFam" id="3.40.1810.10:FF:000006">
    <property type="entry name" value="Agamous-like MADS-box protein AGL62"/>
    <property type="match status" value="1"/>
</dbReference>
<accession>A0A8B8QT58</accession>
<evidence type="ECO:0000256" key="4">
    <source>
        <dbReference type="ARBA" id="ARBA00023163"/>
    </source>
</evidence>
<dbReference type="PROSITE" id="PS50066">
    <property type="entry name" value="MADS_BOX_2"/>
    <property type="match status" value="1"/>
</dbReference>
<dbReference type="GO" id="GO:0000978">
    <property type="term" value="F:RNA polymerase II cis-regulatory region sequence-specific DNA binding"/>
    <property type="evidence" value="ECO:0007669"/>
    <property type="project" value="TreeGrafter"/>
</dbReference>
<keyword evidence="5" id="KW-0539">Nucleus</keyword>
<keyword evidence="7" id="KW-1185">Reference proteome</keyword>